<evidence type="ECO:0000259" key="6">
    <source>
        <dbReference type="PROSITE" id="PS51737"/>
    </source>
</evidence>
<name>A0ABU5XT15_9MYCO</name>
<feature type="domain" description="Recombinase" evidence="6">
    <location>
        <begin position="162"/>
        <end position="280"/>
    </location>
</feature>
<dbReference type="RefSeq" id="WP_224971150.1">
    <property type="nucleotide sequence ID" value="NZ_JAYJJU010000003.1"/>
</dbReference>
<dbReference type="PROSITE" id="PS51736">
    <property type="entry name" value="RECOMBINASES_3"/>
    <property type="match status" value="1"/>
</dbReference>
<dbReference type="InterPro" id="IPR011109">
    <property type="entry name" value="DNA_bind_recombinase_dom"/>
</dbReference>
<dbReference type="InterPro" id="IPR038109">
    <property type="entry name" value="DNA_bind_recomb_sf"/>
</dbReference>
<evidence type="ECO:0000256" key="1">
    <source>
        <dbReference type="ARBA" id="ARBA00023125"/>
    </source>
</evidence>
<feature type="compositionally biased region" description="Acidic residues" evidence="4">
    <location>
        <begin position="493"/>
        <end position="503"/>
    </location>
</feature>
<organism evidence="7 8">
    <name type="scientific">[Mycobacterium] nativiensis</name>
    <dbReference type="NCBI Taxonomy" id="2855503"/>
    <lineage>
        <taxon>Bacteria</taxon>
        <taxon>Bacillati</taxon>
        <taxon>Actinomycetota</taxon>
        <taxon>Actinomycetes</taxon>
        <taxon>Mycobacteriales</taxon>
        <taxon>Mycobacteriaceae</taxon>
        <taxon>Mycolicibacter</taxon>
    </lineage>
</organism>
<evidence type="ECO:0000256" key="4">
    <source>
        <dbReference type="SAM" id="MobiDB-lite"/>
    </source>
</evidence>
<proteinExistence type="predicted"/>
<gene>
    <name evidence="7" type="ORF">KV113_05865</name>
</gene>
<dbReference type="EMBL" id="JAYJJU010000003">
    <property type="protein sequence ID" value="MEB3031078.1"/>
    <property type="molecule type" value="Genomic_DNA"/>
</dbReference>
<keyword evidence="1" id="KW-0238">DNA-binding</keyword>
<dbReference type="Gene3D" id="3.90.1750.20">
    <property type="entry name" value="Putative Large Serine Recombinase, Chain B, Domain 2"/>
    <property type="match status" value="1"/>
</dbReference>
<evidence type="ECO:0000259" key="5">
    <source>
        <dbReference type="PROSITE" id="PS51736"/>
    </source>
</evidence>
<feature type="domain" description="Resolvase/invertase-type recombinase catalytic" evidence="5">
    <location>
        <begin position="5"/>
        <end position="154"/>
    </location>
</feature>
<dbReference type="Pfam" id="PF00239">
    <property type="entry name" value="Resolvase"/>
    <property type="match status" value="1"/>
</dbReference>
<feature type="region of interest" description="Disordered" evidence="4">
    <location>
        <begin position="493"/>
        <end position="515"/>
    </location>
</feature>
<dbReference type="PANTHER" id="PTHR30461:SF2">
    <property type="entry name" value="SERINE RECOMBINASE PINE-RELATED"/>
    <property type="match status" value="1"/>
</dbReference>
<dbReference type="Gene3D" id="3.40.50.1390">
    <property type="entry name" value="Resolvase, N-terminal catalytic domain"/>
    <property type="match status" value="1"/>
</dbReference>
<keyword evidence="8" id="KW-1185">Reference proteome</keyword>
<sequence length="515" mass="57916">MTGKRVLGRVRLSRLTEESTSEDRQRELIEQWATMQGHVVVGWAEDIDVSGAVDVLDARKRTELGGWLRDRHPEFDIIACWKLDRLSRSTINMNKLFAWAVEHDKAIVSVTENIDLSTPVGRLIAQVISFLAEGELEAIRERTRSSRKKLVESGRWPGGPLPYGFESVKCDDGGWKLQPREDQAAVIRRIFTDICSGMSMEAVAKKLNADGVPSAKGKQWRSANLFVIMESKLLLGHSTYKDQTVWDSQGKPVLVSDEGVLTPEEFDRLQLAIQARRIPGVGKRTQNTSPLYGVIFCDECGKMMYHRKYKPKADAEQPASGYQYEYYFCPSSCGRMIHAQVIYQMLEDRFLEELGQDKVTERVLIPAESHEAELKEALAAVDELSSLVGTMTSEAMRHKLAEQLRALDVRISELEKLPVRESHFEYRETGQTNEQAWSNADLDSRRELLVKGGISATAFKPKDLDDVVVFRLHSPKGRFDKLVTGGGLTILEDDQTELTDEDEKGTHSVDTLGGA</sequence>
<dbReference type="SMART" id="SM00857">
    <property type="entry name" value="Resolvase"/>
    <property type="match status" value="1"/>
</dbReference>
<dbReference type="PROSITE" id="PS51737">
    <property type="entry name" value="RECOMBINASE_DNA_BIND"/>
    <property type="match status" value="1"/>
</dbReference>
<dbReference type="Proteomes" id="UP001298593">
    <property type="component" value="Unassembled WGS sequence"/>
</dbReference>
<dbReference type="InterPro" id="IPR050639">
    <property type="entry name" value="SSR_resolvase"/>
</dbReference>
<keyword evidence="2" id="KW-0233">DNA recombination</keyword>
<dbReference type="InterPro" id="IPR006119">
    <property type="entry name" value="Resolv_N"/>
</dbReference>
<evidence type="ECO:0000256" key="2">
    <source>
        <dbReference type="ARBA" id="ARBA00023172"/>
    </source>
</evidence>
<protein>
    <submittedName>
        <fullName evidence="7">Recombinase family protein</fullName>
    </submittedName>
</protein>
<feature type="coiled-coil region" evidence="3">
    <location>
        <begin position="367"/>
        <end position="417"/>
    </location>
</feature>
<evidence type="ECO:0000313" key="8">
    <source>
        <dbReference type="Proteomes" id="UP001298593"/>
    </source>
</evidence>
<keyword evidence="3" id="KW-0175">Coiled coil</keyword>
<evidence type="ECO:0000256" key="3">
    <source>
        <dbReference type="SAM" id="Coils"/>
    </source>
</evidence>
<dbReference type="Pfam" id="PF07508">
    <property type="entry name" value="Recombinase"/>
    <property type="match status" value="1"/>
</dbReference>
<accession>A0ABU5XT15</accession>
<dbReference type="CDD" id="cd00338">
    <property type="entry name" value="Ser_Recombinase"/>
    <property type="match status" value="1"/>
</dbReference>
<dbReference type="SUPFAM" id="SSF53041">
    <property type="entry name" value="Resolvase-like"/>
    <property type="match status" value="1"/>
</dbReference>
<evidence type="ECO:0000313" key="7">
    <source>
        <dbReference type="EMBL" id="MEB3031078.1"/>
    </source>
</evidence>
<dbReference type="InterPro" id="IPR036162">
    <property type="entry name" value="Resolvase-like_N_sf"/>
</dbReference>
<dbReference type="PANTHER" id="PTHR30461">
    <property type="entry name" value="DNA-INVERTASE FROM LAMBDOID PROPHAGE"/>
    <property type="match status" value="1"/>
</dbReference>
<comment type="caution">
    <text evidence="7">The sequence shown here is derived from an EMBL/GenBank/DDBJ whole genome shotgun (WGS) entry which is preliminary data.</text>
</comment>
<reference evidence="7 8" key="1">
    <citation type="submission" date="2023-12" db="EMBL/GenBank/DDBJ databases">
        <title>Description of new species of Mycobacterium terrae complex isolated from sewage at the Sao Paulo Zoological Park Foundation in Brazil.</title>
        <authorList>
            <person name="Romagnoli C.L."/>
            <person name="Conceicao E.C."/>
            <person name="Machado E."/>
            <person name="Barreto L.B.P.F."/>
            <person name="Sharma A."/>
            <person name="Silva N.M."/>
            <person name="Marques L.E."/>
            <person name="Juliana M.A."/>
            <person name="Lourenco M.C.S."/>
            <person name="Digiampietri L.A."/>
            <person name="Suffys P.N."/>
            <person name="Viana-Niero C."/>
        </authorList>
    </citation>
    <scope>NUCLEOTIDE SEQUENCE [LARGE SCALE GENOMIC DNA]</scope>
    <source>
        <strain evidence="7 8">MYC340</strain>
    </source>
</reference>